<dbReference type="EMBL" id="JAVDTR010000009">
    <property type="protein sequence ID" value="MDR6725031.1"/>
    <property type="molecule type" value="Genomic_DNA"/>
</dbReference>
<dbReference type="AlphaFoldDB" id="A0AAP5LNA2"/>
<dbReference type="RefSeq" id="WP_310141843.1">
    <property type="nucleotide sequence ID" value="NZ_JAVDTR010000009.1"/>
</dbReference>
<dbReference type="Proteomes" id="UP001254832">
    <property type="component" value="Unassembled WGS sequence"/>
</dbReference>
<sequence length="153" mass="18030">MSDKLASIIQKMEVEKGNIEKLQHEQIRALKQLYSSVRGWFENNESKNVKITEEESLDIKTGYTELEIQFTEVHRVTIRPHVSHPEGKFFVHVNYSKEYKGLSDFKTSPTNTTKLIYSSGAWEIQPNFSFEIQNELFNEDSFMEDLEQKMFRN</sequence>
<keyword evidence="1" id="KW-0418">Kinase</keyword>
<evidence type="ECO:0000313" key="2">
    <source>
        <dbReference type="Proteomes" id="UP001254832"/>
    </source>
</evidence>
<comment type="caution">
    <text evidence="1">The sequence shown here is derived from an EMBL/GenBank/DDBJ whole genome shotgun (WGS) entry which is preliminary data.</text>
</comment>
<reference evidence="1" key="1">
    <citation type="submission" date="2023-07" db="EMBL/GenBank/DDBJ databases">
        <title>Sorghum-associated microbial communities from plants grown in Nebraska, USA.</title>
        <authorList>
            <person name="Schachtman D."/>
        </authorList>
    </citation>
    <scope>NUCLEOTIDE SEQUENCE</scope>
    <source>
        <strain evidence="1">BE80</strain>
    </source>
</reference>
<protein>
    <submittedName>
        <fullName evidence="1">CTP-dependent riboflavin kinase</fullName>
    </submittedName>
</protein>
<dbReference type="GO" id="GO:0016301">
    <property type="term" value="F:kinase activity"/>
    <property type="evidence" value="ECO:0007669"/>
    <property type="project" value="UniProtKB-KW"/>
</dbReference>
<evidence type="ECO:0000313" key="1">
    <source>
        <dbReference type="EMBL" id="MDR6725031.1"/>
    </source>
</evidence>
<organism evidence="1 2">
    <name type="scientific">Paenibacillus amylolyticus</name>
    <dbReference type="NCBI Taxonomy" id="1451"/>
    <lineage>
        <taxon>Bacteria</taxon>
        <taxon>Bacillati</taxon>
        <taxon>Bacillota</taxon>
        <taxon>Bacilli</taxon>
        <taxon>Bacillales</taxon>
        <taxon>Paenibacillaceae</taxon>
        <taxon>Paenibacillus</taxon>
    </lineage>
</organism>
<gene>
    <name evidence="1" type="ORF">J2W91_003517</name>
</gene>
<proteinExistence type="predicted"/>
<name>A0AAP5LNA2_PAEAM</name>
<keyword evidence="1" id="KW-0808">Transferase</keyword>
<accession>A0AAP5LNA2</accession>